<proteinExistence type="predicted"/>
<dbReference type="SUPFAM" id="SSF55166">
    <property type="entry name" value="Hedgehog/DD-peptidase"/>
    <property type="match status" value="1"/>
</dbReference>
<gene>
    <name evidence="3" type="ORF">D7Z96_15860</name>
</gene>
<dbReference type="InterPro" id="IPR052179">
    <property type="entry name" value="DD-CPase-like"/>
</dbReference>
<evidence type="ECO:0000313" key="4">
    <source>
        <dbReference type="Proteomes" id="UP000273159"/>
    </source>
</evidence>
<dbReference type="InterPro" id="IPR009045">
    <property type="entry name" value="Zn_M74/Hedgehog-like"/>
</dbReference>
<dbReference type="Gene3D" id="3.30.1380.10">
    <property type="match status" value="1"/>
</dbReference>
<dbReference type="Pfam" id="PF02557">
    <property type="entry name" value="VanY"/>
    <property type="match status" value="1"/>
</dbReference>
<reference evidence="4" key="2">
    <citation type="submission" date="2018-10" db="EMBL/GenBank/DDBJ databases">
        <authorList>
            <person name="Wang Y."/>
            <person name="Wang J."/>
            <person name="Yang X."/>
            <person name="Wang Z."/>
            <person name="Huang Y."/>
        </authorList>
    </citation>
    <scope>NUCLEOTIDE SEQUENCE [LARGE SCALE GENOMIC DNA]</scope>
    <source>
        <strain evidence="4">J015</strain>
    </source>
</reference>
<protein>
    <submittedName>
        <fullName evidence="3">D-alanyl-D-alanine carboxypeptidase family protein</fullName>
    </submittedName>
</protein>
<keyword evidence="3" id="KW-0378">Hydrolase</keyword>
<feature type="domain" description="D-alanyl-D-alanine carboxypeptidase-like core" evidence="2">
    <location>
        <begin position="84"/>
        <end position="210"/>
    </location>
</feature>
<evidence type="ECO:0000256" key="1">
    <source>
        <dbReference type="SAM" id="SignalP"/>
    </source>
</evidence>
<feature type="chain" id="PRO_5017189955" evidence="1">
    <location>
        <begin position="30"/>
        <end position="247"/>
    </location>
</feature>
<dbReference type="InterPro" id="IPR058193">
    <property type="entry name" value="VanY/YodJ_core_dom"/>
</dbReference>
<keyword evidence="3" id="KW-0645">Protease</keyword>
<dbReference type="GO" id="GO:0004180">
    <property type="term" value="F:carboxypeptidase activity"/>
    <property type="evidence" value="ECO:0007669"/>
    <property type="project" value="UniProtKB-KW"/>
</dbReference>
<organism evidence="3 4">
    <name type="scientific">Pseudarthrobacter phenanthrenivorans</name>
    <name type="common">Arthrobacter phenanthrenivorans</name>
    <dbReference type="NCBI Taxonomy" id="361575"/>
    <lineage>
        <taxon>Bacteria</taxon>
        <taxon>Bacillati</taxon>
        <taxon>Actinomycetota</taxon>
        <taxon>Actinomycetes</taxon>
        <taxon>Micrococcales</taxon>
        <taxon>Micrococcaceae</taxon>
        <taxon>Pseudarthrobacter</taxon>
    </lineage>
</organism>
<accession>A0A3B0FSY0</accession>
<dbReference type="GO" id="GO:0006508">
    <property type="term" value="P:proteolysis"/>
    <property type="evidence" value="ECO:0007669"/>
    <property type="project" value="InterPro"/>
</dbReference>
<evidence type="ECO:0000313" key="3">
    <source>
        <dbReference type="EMBL" id="RKO21567.1"/>
    </source>
</evidence>
<keyword evidence="1" id="KW-0732">Signal</keyword>
<dbReference type="PROSITE" id="PS51257">
    <property type="entry name" value="PROKAR_LIPOPROTEIN"/>
    <property type="match status" value="1"/>
</dbReference>
<keyword evidence="3" id="KW-0121">Carboxypeptidase</keyword>
<feature type="signal peptide" evidence="1">
    <location>
        <begin position="1"/>
        <end position="29"/>
    </location>
</feature>
<dbReference type="InterPro" id="IPR003709">
    <property type="entry name" value="VanY-like_core_dom"/>
</dbReference>
<dbReference type="CDD" id="cd14852">
    <property type="entry name" value="LD-carboxypeptidase"/>
    <property type="match status" value="1"/>
</dbReference>
<evidence type="ECO:0000259" key="2">
    <source>
        <dbReference type="Pfam" id="PF02557"/>
    </source>
</evidence>
<dbReference type="PANTHER" id="PTHR34385:SF1">
    <property type="entry name" value="PEPTIDOGLYCAN L-ALANYL-D-GLUTAMATE ENDOPEPTIDASE CWLK"/>
    <property type="match status" value="1"/>
</dbReference>
<dbReference type="EMBL" id="RBNH01000016">
    <property type="protein sequence ID" value="RKO21567.1"/>
    <property type="molecule type" value="Genomic_DNA"/>
</dbReference>
<sequence>MHARQPLAVHLALVGAGCLLALFAAQSGAPEKNGAPGRESVGVPSPSPTALDQRATPLYVSKDLPLVPLSYVPADLVLVADTFLSAAAARDFADMIDAAAADGVPIVAASGYRSYLEQENLHAGYVARFGAGRAAELSAEPGHSEHQTGLAVDIANPSGECALLECFADTPAGIWTAAHAWKYGFIVRYPAGAQVVTGYSYEPWHLRHVGVATAADMRGNNAVTLEEYLALQGDTTNGSRAGAEATG</sequence>
<reference evidence="3 4" key="1">
    <citation type="submission" date="2018-10" db="EMBL/GenBank/DDBJ databases">
        <title>Genome-guide identification and characterization of bacteria that degrade polycyclic aromatic hydrocarbons and resist hexavalent chromium simultaneously.</title>
        <authorList>
            <person name="Feng H."/>
        </authorList>
    </citation>
    <scope>NUCLEOTIDE SEQUENCE [LARGE SCALE GENOMIC DNA]</scope>
    <source>
        <strain evidence="3 4">J015</strain>
    </source>
</reference>
<dbReference type="Proteomes" id="UP000273159">
    <property type="component" value="Unassembled WGS sequence"/>
</dbReference>
<dbReference type="PANTHER" id="PTHR34385">
    <property type="entry name" value="D-ALANYL-D-ALANINE CARBOXYPEPTIDASE"/>
    <property type="match status" value="1"/>
</dbReference>
<name>A0A3B0FSY0_PSEPS</name>
<comment type="caution">
    <text evidence="3">The sequence shown here is derived from an EMBL/GenBank/DDBJ whole genome shotgun (WGS) entry which is preliminary data.</text>
</comment>
<dbReference type="AlphaFoldDB" id="A0A3B0FSY0"/>